<reference evidence="3 4" key="1">
    <citation type="journal article" date="2022" name="bioRxiv">
        <title>Genomics of Preaxostyla Flagellates Illuminates Evolutionary Transitions and the Path Towards Mitochondrial Loss.</title>
        <authorList>
            <person name="Novak L.V.F."/>
            <person name="Treitli S.C."/>
            <person name="Pyrih J."/>
            <person name="Halakuc P."/>
            <person name="Pipaliya S.V."/>
            <person name="Vacek V."/>
            <person name="Brzon O."/>
            <person name="Soukal P."/>
            <person name="Eme L."/>
            <person name="Dacks J.B."/>
            <person name="Karnkowska A."/>
            <person name="Elias M."/>
            <person name="Hampl V."/>
        </authorList>
    </citation>
    <scope>NUCLEOTIDE SEQUENCE [LARGE SCALE GENOMIC DNA]</scope>
    <source>
        <strain evidence="3">NAU3</strain>
        <tissue evidence="3">Gut</tissue>
    </source>
</reference>
<evidence type="ECO:0000313" key="4">
    <source>
        <dbReference type="Proteomes" id="UP001281761"/>
    </source>
</evidence>
<dbReference type="EMBL" id="JARBJD010000042">
    <property type="protein sequence ID" value="KAK2957982.1"/>
    <property type="molecule type" value="Genomic_DNA"/>
</dbReference>
<evidence type="ECO:0000313" key="3">
    <source>
        <dbReference type="EMBL" id="KAK2957982.1"/>
    </source>
</evidence>
<feature type="coiled-coil region" evidence="1">
    <location>
        <begin position="163"/>
        <end position="246"/>
    </location>
</feature>
<accession>A0ABQ9Y2K4</accession>
<dbReference type="Proteomes" id="UP001281761">
    <property type="component" value="Unassembled WGS sequence"/>
</dbReference>
<evidence type="ECO:0000256" key="1">
    <source>
        <dbReference type="SAM" id="Coils"/>
    </source>
</evidence>
<evidence type="ECO:0000256" key="2">
    <source>
        <dbReference type="SAM" id="MobiDB-lite"/>
    </source>
</evidence>
<gene>
    <name evidence="3" type="ORF">BLNAU_7158</name>
</gene>
<protein>
    <submittedName>
        <fullName evidence="3">Uncharacterized protein</fullName>
    </submittedName>
</protein>
<organism evidence="3 4">
    <name type="scientific">Blattamonas nauphoetae</name>
    <dbReference type="NCBI Taxonomy" id="2049346"/>
    <lineage>
        <taxon>Eukaryota</taxon>
        <taxon>Metamonada</taxon>
        <taxon>Preaxostyla</taxon>
        <taxon>Oxymonadida</taxon>
        <taxon>Blattamonas</taxon>
    </lineage>
</organism>
<proteinExistence type="predicted"/>
<feature type="compositionally biased region" description="Basic and acidic residues" evidence="2">
    <location>
        <begin position="49"/>
        <end position="65"/>
    </location>
</feature>
<name>A0ABQ9Y2K4_9EUKA</name>
<feature type="region of interest" description="Disordered" evidence="2">
    <location>
        <begin position="47"/>
        <end position="83"/>
    </location>
</feature>
<sequence length="427" mass="48521">MLSSTQHTHQTLESVWEWLDNSTIDSRRSAAPFYWFHLVNLLKPSTQEQHCEPNETDDQFKHDEHDDQEDREDQQSTATEGNNELLLSVLQRLTAVLDESFKNNTPVPNKRSLHSSLSQLARSSSHDPKVKKCLRHCLVSLDSVNEDEFAIVETSQLDLTESKDQTISELKSKIDQNADLEREMGQLRANKESYLCEIVSLQRSTEQTDEENSKLRSELGTTTQKLEEIEQVLIHAQQTMERMKKEIAEKEQFYVASDVIVAYSTEHFRVSESTVTRINSSGYAGCFTEPVSEGIHRLTIRNVGANVQIGVLDNAECPTSLTKPVYVSPKAAMMFNSDGSLYSAGKRLGQNSKPELGQEWSAEADLDERTLHFFIDHVQQQHYFTNIPVPLVFAITTDTKDAQIEITAWEEMNESHKAFEGTEHKLG</sequence>
<keyword evidence="1" id="KW-0175">Coiled coil</keyword>
<keyword evidence="4" id="KW-1185">Reference proteome</keyword>
<comment type="caution">
    <text evidence="3">The sequence shown here is derived from an EMBL/GenBank/DDBJ whole genome shotgun (WGS) entry which is preliminary data.</text>
</comment>